<keyword evidence="1" id="KW-1133">Transmembrane helix</keyword>
<keyword evidence="1" id="KW-0812">Transmembrane</keyword>
<accession>A0ABN8XUI6</accession>
<feature type="transmembrane region" description="Helical" evidence="1">
    <location>
        <begin position="50"/>
        <end position="76"/>
    </location>
</feature>
<gene>
    <name evidence="2" type="ORF">MRATA1EN1_LOCUS2017</name>
</gene>
<keyword evidence="3" id="KW-1185">Reference proteome</keyword>
<reference evidence="2" key="1">
    <citation type="submission" date="2023-04" db="EMBL/GenBank/DDBJ databases">
        <authorList>
            <consortium name="ELIXIR-Norway"/>
        </authorList>
    </citation>
    <scope>NUCLEOTIDE SEQUENCE [LARGE SCALE GENOMIC DNA]</scope>
</reference>
<evidence type="ECO:0000256" key="1">
    <source>
        <dbReference type="SAM" id="Phobius"/>
    </source>
</evidence>
<name>A0ABN8XUI6_RANTA</name>
<protein>
    <submittedName>
        <fullName evidence="2">Uncharacterized protein</fullName>
    </submittedName>
</protein>
<evidence type="ECO:0000313" key="3">
    <source>
        <dbReference type="Proteomes" id="UP001176941"/>
    </source>
</evidence>
<dbReference type="Proteomes" id="UP001176941">
    <property type="component" value="Chromosome 10"/>
</dbReference>
<dbReference type="EMBL" id="OX459946">
    <property type="protein sequence ID" value="CAI9153055.1"/>
    <property type="molecule type" value="Genomic_DNA"/>
</dbReference>
<proteinExistence type="predicted"/>
<evidence type="ECO:0000313" key="2">
    <source>
        <dbReference type="EMBL" id="CAI9153055.1"/>
    </source>
</evidence>
<organism evidence="2 3">
    <name type="scientific">Rangifer tarandus platyrhynchus</name>
    <name type="common">Svalbard reindeer</name>
    <dbReference type="NCBI Taxonomy" id="3082113"/>
    <lineage>
        <taxon>Eukaryota</taxon>
        <taxon>Metazoa</taxon>
        <taxon>Chordata</taxon>
        <taxon>Craniata</taxon>
        <taxon>Vertebrata</taxon>
        <taxon>Euteleostomi</taxon>
        <taxon>Mammalia</taxon>
        <taxon>Eutheria</taxon>
        <taxon>Laurasiatheria</taxon>
        <taxon>Artiodactyla</taxon>
        <taxon>Ruminantia</taxon>
        <taxon>Pecora</taxon>
        <taxon>Cervidae</taxon>
        <taxon>Odocoileinae</taxon>
        <taxon>Rangifer</taxon>
    </lineage>
</organism>
<sequence length="195" mass="22326">MVGASPAPQSKASILWHSAFFMVQLSHLYMTTGKTIAFTIWTYVGKVMSLLFIFYFLIFFLSLLFNMLSRFVIAFLPRSKRLFSWLHEIKENPRKRKLGFRNNKGLCPSREIGIKTEGSQFICLCLAFKPFICGPCPTSSDGLFTTPTLSRLSQSQFGWYCCLQKFIPTSAPLVVTLRPFLFIPLTISFLKYTNI</sequence>
<keyword evidence="1" id="KW-0472">Membrane</keyword>